<dbReference type="Proteomes" id="UP001596383">
    <property type="component" value="Unassembled WGS sequence"/>
</dbReference>
<evidence type="ECO:0000313" key="3">
    <source>
        <dbReference type="Proteomes" id="UP001596383"/>
    </source>
</evidence>
<organism evidence="2 3">
    <name type="scientific">Natrinema soli</name>
    <dbReference type="NCBI Taxonomy" id="1930624"/>
    <lineage>
        <taxon>Archaea</taxon>
        <taxon>Methanobacteriati</taxon>
        <taxon>Methanobacteriota</taxon>
        <taxon>Stenosarchaea group</taxon>
        <taxon>Halobacteria</taxon>
        <taxon>Halobacteriales</taxon>
        <taxon>Natrialbaceae</taxon>
        <taxon>Natrinema</taxon>
    </lineage>
</organism>
<accession>A0ABD5SJR7</accession>
<dbReference type="RefSeq" id="WP_273738430.1">
    <property type="nucleotide sequence ID" value="NZ_JAQIVI010000149.1"/>
</dbReference>
<proteinExistence type="predicted"/>
<keyword evidence="3" id="KW-1185">Reference proteome</keyword>
<keyword evidence="1" id="KW-0175">Coiled coil</keyword>
<comment type="caution">
    <text evidence="2">The sequence shown here is derived from an EMBL/GenBank/DDBJ whole genome shotgun (WGS) entry which is preliminary data.</text>
</comment>
<protein>
    <submittedName>
        <fullName evidence="2">Uncharacterized protein</fullName>
    </submittedName>
</protein>
<evidence type="ECO:0000313" key="2">
    <source>
        <dbReference type="EMBL" id="MFC6765406.1"/>
    </source>
</evidence>
<gene>
    <name evidence="2" type="ORF">ACFQE6_10545</name>
</gene>
<reference evidence="2 3" key="1">
    <citation type="journal article" date="2019" name="Int. J. Syst. Evol. Microbiol.">
        <title>The Global Catalogue of Microorganisms (GCM) 10K type strain sequencing project: providing services to taxonomists for standard genome sequencing and annotation.</title>
        <authorList>
            <consortium name="The Broad Institute Genomics Platform"/>
            <consortium name="The Broad Institute Genome Sequencing Center for Infectious Disease"/>
            <person name="Wu L."/>
            <person name="Ma J."/>
        </authorList>
    </citation>
    <scope>NUCLEOTIDE SEQUENCE [LARGE SCALE GENOMIC DNA]</scope>
    <source>
        <strain evidence="2 3">LMG 29247</strain>
    </source>
</reference>
<evidence type="ECO:0000256" key="1">
    <source>
        <dbReference type="SAM" id="Coils"/>
    </source>
</evidence>
<sequence>MSDLDPEKFRNIDEMEDNPDARFHNAVNVLISNLAPDLEDRRMGPNEQAAHAVNTITEIAAENERLKERVGKLEAELNPNPDSKPYKELGRDEKVQKLREYLVSMASSRHSGKFAMEYNDVVALFDGQPSPGHAYDLMEIAGNADGFAFKEFDDRTNQLRVNLDDVNDETLFHAANNGVSEVEG</sequence>
<dbReference type="AlphaFoldDB" id="A0ABD5SJR7"/>
<name>A0ABD5SJR7_9EURY</name>
<feature type="coiled-coil region" evidence="1">
    <location>
        <begin position="49"/>
        <end position="76"/>
    </location>
</feature>
<dbReference type="EMBL" id="JBHSWV010000149">
    <property type="protein sequence ID" value="MFC6765406.1"/>
    <property type="molecule type" value="Genomic_DNA"/>
</dbReference>